<feature type="compositionally biased region" description="Polar residues" evidence="2">
    <location>
        <begin position="47"/>
        <end position="59"/>
    </location>
</feature>
<dbReference type="EMBL" id="WVTA01000007">
    <property type="protein sequence ID" value="KAK3208614.1"/>
    <property type="molecule type" value="Genomic_DNA"/>
</dbReference>
<comment type="caution">
    <text evidence="4">The sequence shown here is derived from an EMBL/GenBank/DDBJ whole genome shotgun (WGS) entry which is preliminary data.</text>
</comment>
<keyword evidence="1" id="KW-0479">Metal-binding</keyword>
<dbReference type="InterPro" id="IPR039136">
    <property type="entry name" value="NUFIP1-like"/>
</dbReference>
<protein>
    <recommendedName>
        <fullName evidence="3">C3H1-type domain-containing protein</fullName>
    </recommendedName>
</protein>
<feature type="compositionally biased region" description="Low complexity" evidence="2">
    <location>
        <begin position="400"/>
        <end position="432"/>
    </location>
</feature>
<feature type="region of interest" description="Disordered" evidence="2">
    <location>
        <begin position="398"/>
        <end position="468"/>
    </location>
</feature>
<dbReference type="Pfam" id="PF10453">
    <property type="entry name" value="NUFIP1"/>
    <property type="match status" value="1"/>
</dbReference>
<feature type="compositionally biased region" description="Pro residues" evidence="2">
    <location>
        <begin position="7"/>
        <end position="18"/>
    </location>
</feature>
<feature type="region of interest" description="Disordered" evidence="2">
    <location>
        <begin position="330"/>
        <end position="353"/>
    </location>
</feature>
<keyword evidence="1" id="KW-0862">Zinc</keyword>
<feature type="compositionally biased region" description="Polar residues" evidence="2">
    <location>
        <begin position="21"/>
        <end position="32"/>
    </location>
</feature>
<dbReference type="GO" id="GO:0000492">
    <property type="term" value="P:box C/D snoRNP assembly"/>
    <property type="evidence" value="ECO:0007669"/>
    <property type="project" value="TreeGrafter"/>
</dbReference>
<name>A0AAN6M077_9PLEO</name>
<dbReference type="InterPro" id="IPR019496">
    <property type="entry name" value="NUFIP1_cons_dom"/>
</dbReference>
<feature type="compositionally biased region" description="Polar residues" evidence="2">
    <location>
        <begin position="82"/>
        <end position="102"/>
    </location>
</feature>
<evidence type="ECO:0000256" key="2">
    <source>
        <dbReference type="SAM" id="MobiDB-lite"/>
    </source>
</evidence>
<feature type="domain" description="C3H1-type" evidence="3">
    <location>
        <begin position="470"/>
        <end position="497"/>
    </location>
</feature>
<feature type="compositionally biased region" description="Polar residues" evidence="2">
    <location>
        <begin position="155"/>
        <end position="165"/>
    </location>
</feature>
<feature type="compositionally biased region" description="Gly residues" evidence="2">
    <location>
        <begin position="68"/>
        <end position="81"/>
    </location>
</feature>
<dbReference type="InterPro" id="IPR000571">
    <property type="entry name" value="Znf_CCCH"/>
</dbReference>
<feature type="compositionally biased region" description="Polar residues" evidence="2">
    <location>
        <begin position="181"/>
        <end position="191"/>
    </location>
</feature>
<proteinExistence type="predicted"/>
<dbReference type="PANTHER" id="PTHR13309:SF0">
    <property type="entry name" value="FMR1-INTERACTING PROTEIN NUFIP1"/>
    <property type="match status" value="1"/>
</dbReference>
<feature type="zinc finger region" description="C3H1-type" evidence="1">
    <location>
        <begin position="470"/>
        <end position="497"/>
    </location>
</feature>
<evidence type="ECO:0000313" key="4">
    <source>
        <dbReference type="EMBL" id="KAK3208614.1"/>
    </source>
</evidence>
<dbReference type="PANTHER" id="PTHR13309">
    <property type="entry name" value="NUCLEAR FRAGILE X MENTAL RETARDATION PROTEIN INTERACTING PROTEIN 1"/>
    <property type="match status" value="1"/>
</dbReference>
<reference evidence="4 5" key="1">
    <citation type="submission" date="2021-02" db="EMBL/GenBank/DDBJ databases">
        <title>Genome assembly of Pseudopithomyces chartarum.</title>
        <authorList>
            <person name="Jauregui R."/>
            <person name="Singh J."/>
            <person name="Voisey C."/>
        </authorList>
    </citation>
    <scope>NUCLEOTIDE SEQUENCE [LARGE SCALE GENOMIC DNA]</scope>
    <source>
        <strain evidence="4 5">AGR01</strain>
    </source>
</reference>
<dbReference type="PROSITE" id="PS50103">
    <property type="entry name" value="ZF_C3H1"/>
    <property type="match status" value="1"/>
</dbReference>
<dbReference type="GO" id="GO:0008270">
    <property type="term" value="F:zinc ion binding"/>
    <property type="evidence" value="ECO:0007669"/>
    <property type="project" value="UniProtKB-KW"/>
</dbReference>
<feature type="region of interest" description="Disordered" evidence="2">
    <location>
        <begin position="1"/>
        <end position="116"/>
    </location>
</feature>
<sequence length="534" mass="57226">MASGFRFPPPPPPPPPPKALSSDTSTPYSSQRGGHGRDNTPARGRGSHQNGSRGGNHQTGRGSHRGGPRGSNRGGNRGGRGASQSYRTPHETQYQCTHSASHGHSKTYPAPPAPAGSEALVQTMAFMTTPAGMHSMAAFANHMATDNEIVLNGQADPSQHSSAQIDSRKRKRSDRAGLWHAQQQQQGRTSTAKPPKAKVKAAPAVPGFGFSLPAIPAPTPVSPLKASGGRTKKRMNLGLTQAHHISESGDEEDEEDEEAAFAAKWEGQGITFEHDGDVISLQTGAEVAAYIKDRKKNYPTQARMAEKAREAREKRANELEFIRKLKGLPRPDQTFKESQTGPLQQKKKTLSEQSHVGISMLENLPKKMSQGKGSNCCASVPPTSTAVLPVDLGVDYGTGTDTEANSDSDATSSALSESSVVSSSESSDNPADSSDDDTPPESQSSKTPIAPVAPPPLPRHSDRAAANSDQVKIKVCPQWKATGRCKFKYCRYKHAEEQPNFVGLYERMVGMELEKADRLALDAIKYLGRNGFLG</sequence>
<evidence type="ECO:0000313" key="5">
    <source>
        <dbReference type="Proteomes" id="UP001280581"/>
    </source>
</evidence>
<gene>
    <name evidence="4" type="ORF">GRF29_77g1380721</name>
</gene>
<dbReference type="GO" id="GO:0003723">
    <property type="term" value="F:RNA binding"/>
    <property type="evidence" value="ECO:0007669"/>
    <property type="project" value="InterPro"/>
</dbReference>
<accession>A0AAN6M077</accession>
<keyword evidence="1" id="KW-0863">Zinc-finger</keyword>
<dbReference type="GO" id="GO:0005634">
    <property type="term" value="C:nucleus"/>
    <property type="evidence" value="ECO:0007669"/>
    <property type="project" value="TreeGrafter"/>
</dbReference>
<feature type="region of interest" description="Disordered" evidence="2">
    <location>
        <begin position="153"/>
        <end position="199"/>
    </location>
</feature>
<keyword evidence="5" id="KW-1185">Reference proteome</keyword>
<dbReference type="AlphaFoldDB" id="A0AAN6M077"/>
<evidence type="ECO:0000259" key="3">
    <source>
        <dbReference type="PROSITE" id="PS50103"/>
    </source>
</evidence>
<evidence type="ECO:0000256" key="1">
    <source>
        <dbReference type="PROSITE-ProRule" id="PRU00723"/>
    </source>
</evidence>
<dbReference type="Proteomes" id="UP001280581">
    <property type="component" value="Unassembled WGS sequence"/>
</dbReference>
<feature type="compositionally biased region" description="Low complexity" evidence="2">
    <location>
        <begin position="440"/>
        <end position="450"/>
    </location>
</feature>
<organism evidence="4 5">
    <name type="scientific">Pseudopithomyces chartarum</name>
    <dbReference type="NCBI Taxonomy" id="1892770"/>
    <lineage>
        <taxon>Eukaryota</taxon>
        <taxon>Fungi</taxon>
        <taxon>Dikarya</taxon>
        <taxon>Ascomycota</taxon>
        <taxon>Pezizomycotina</taxon>
        <taxon>Dothideomycetes</taxon>
        <taxon>Pleosporomycetidae</taxon>
        <taxon>Pleosporales</taxon>
        <taxon>Massarineae</taxon>
        <taxon>Didymosphaeriaceae</taxon>
        <taxon>Pseudopithomyces</taxon>
    </lineage>
</organism>